<keyword evidence="4" id="KW-1185">Reference proteome</keyword>
<dbReference type="InterPro" id="IPR005532">
    <property type="entry name" value="SUMF_dom"/>
</dbReference>
<sequence length="518" mass="56990">MRSSLNINTICIKYLYPIILISFIGNNICIANNISISSVSIGEFDLENEVVEVNFTIQWENSWNDPLVLNNWDAAWVFLKYEYEDNWYHVQLDASQFSITETSGLGTNPTVKLNDDSGSGEALGAFIYGRSEFSGNVNYDVTFYWDYAANGVVDDAELDVQVHAIEMVYVPEGAYYLGSGGTETAHFYKYGSTDPFWVHHKNTTLNIESTTDSLFYDTKASLSGQDGDAVVGTPQTLSKDYPKGVAAFYCMKYEVTQIEYVEFLNTLTTTQATNRIQQFSHYKQSRNNISVIGTNYTTGSPHLPMQRLRWSDNAAYLDWAGLRPMTELEFEKACRGTTLSPTKAANPWGTNTINDTPYYDADNPDDSYVQYEGEDSETIDATVLTSEGNVNYENVSDDAFGPLRVGIYATASSDRVTSGATYYGIMNMGGNMRERVVSAGSSDGRSFTGAHGDGTLSSNGDANVANWPDNDSASGIGLKGTSWFEGGGLIKISNRHSAAKASNVDSNFISARGVRTVE</sequence>
<comment type="caution">
    <text evidence="3">The sequence shown here is derived from an EMBL/GenBank/DDBJ whole genome shotgun (WGS) entry which is preliminary data.</text>
</comment>
<accession>A0A7X8XVY3</accession>
<dbReference type="RefSeq" id="WP_168882486.1">
    <property type="nucleotide sequence ID" value="NZ_JABAIL010000003.1"/>
</dbReference>
<dbReference type="Pfam" id="PF03781">
    <property type="entry name" value="FGE-sulfatase"/>
    <property type="match status" value="1"/>
</dbReference>
<dbReference type="Proteomes" id="UP000585050">
    <property type="component" value="Unassembled WGS sequence"/>
</dbReference>
<gene>
    <name evidence="3" type="ORF">HGP29_11170</name>
</gene>
<evidence type="ECO:0000259" key="2">
    <source>
        <dbReference type="Pfam" id="PF03781"/>
    </source>
</evidence>
<feature type="region of interest" description="Disordered" evidence="1">
    <location>
        <begin position="439"/>
        <end position="471"/>
    </location>
</feature>
<evidence type="ECO:0000256" key="1">
    <source>
        <dbReference type="SAM" id="MobiDB-lite"/>
    </source>
</evidence>
<reference evidence="3 4" key="1">
    <citation type="submission" date="2020-04" db="EMBL/GenBank/DDBJ databases">
        <title>Flammeovirga sp. SR4, a novel species isolated from seawater.</title>
        <authorList>
            <person name="Wang X."/>
        </authorList>
    </citation>
    <scope>NUCLEOTIDE SEQUENCE [LARGE SCALE GENOMIC DNA]</scope>
    <source>
        <strain evidence="3 4">SR4</strain>
    </source>
</reference>
<protein>
    <submittedName>
        <fullName evidence="3">SUMF1/EgtB/PvdO family nonheme iron enzyme</fullName>
    </submittedName>
</protein>
<evidence type="ECO:0000313" key="3">
    <source>
        <dbReference type="EMBL" id="NLR91772.1"/>
    </source>
</evidence>
<organism evidence="3 4">
    <name type="scientific">Flammeovirga agarivorans</name>
    <dbReference type="NCBI Taxonomy" id="2726742"/>
    <lineage>
        <taxon>Bacteria</taxon>
        <taxon>Pseudomonadati</taxon>
        <taxon>Bacteroidota</taxon>
        <taxon>Cytophagia</taxon>
        <taxon>Cytophagales</taxon>
        <taxon>Flammeovirgaceae</taxon>
        <taxon>Flammeovirga</taxon>
    </lineage>
</organism>
<feature type="domain" description="Sulfatase-modifying factor enzyme-like" evidence="2">
    <location>
        <begin position="244"/>
        <end position="499"/>
    </location>
</feature>
<dbReference type="EMBL" id="JABAIL010000003">
    <property type="protein sequence ID" value="NLR91772.1"/>
    <property type="molecule type" value="Genomic_DNA"/>
</dbReference>
<evidence type="ECO:0000313" key="4">
    <source>
        <dbReference type="Proteomes" id="UP000585050"/>
    </source>
</evidence>
<dbReference type="InterPro" id="IPR051043">
    <property type="entry name" value="Sulfatase_Mod_Factor_Kinase"/>
</dbReference>
<dbReference type="InterPro" id="IPR042095">
    <property type="entry name" value="SUMF_sf"/>
</dbReference>
<proteinExistence type="predicted"/>
<dbReference type="AlphaFoldDB" id="A0A7X8XVY3"/>
<dbReference type="Gene3D" id="3.90.1580.10">
    <property type="entry name" value="paralog of FGE (formylglycine-generating enzyme)"/>
    <property type="match status" value="1"/>
</dbReference>
<dbReference type="SUPFAM" id="SSF56436">
    <property type="entry name" value="C-type lectin-like"/>
    <property type="match status" value="1"/>
</dbReference>
<dbReference type="GO" id="GO:0120147">
    <property type="term" value="F:formylglycine-generating oxidase activity"/>
    <property type="evidence" value="ECO:0007669"/>
    <property type="project" value="TreeGrafter"/>
</dbReference>
<dbReference type="InterPro" id="IPR016187">
    <property type="entry name" value="CTDL_fold"/>
</dbReference>
<dbReference type="PANTHER" id="PTHR23150">
    <property type="entry name" value="SULFATASE MODIFYING FACTOR 1, 2"/>
    <property type="match status" value="1"/>
</dbReference>
<name>A0A7X8XVY3_9BACT</name>
<dbReference type="PANTHER" id="PTHR23150:SF19">
    <property type="entry name" value="FORMYLGLYCINE-GENERATING ENZYME"/>
    <property type="match status" value="1"/>
</dbReference>